<evidence type="ECO:0000256" key="2">
    <source>
        <dbReference type="ARBA" id="ARBA00022723"/>
    </source>
</evidence>
<dbReference type="GO" id="GO:0046872">
    <property type="term" value="F:metal ion binding"/>
    <property type="evidence" value="ECO:0007669"/>
    <property type="project" value="UniProtKB-KW"/>
</dbReference>
<keyword evidence="1" id="KW-0001">2Fe-2S</keyword>
<dbReference type="InterPro" id="IPR036922">
    <property type="entry name" value="Rieske_2Fe-2S_sf"/>
</dbReference>
<feature type="region of interest" description="Disordered" evidence="5">
    <location>
        <begin position="1"/>
        <end position="50"/>
    </location>
</feature>
<dbReference type="KEGG" id="halu:HUG12_02720"/>
<sequence length="187" mass="19528">MKGTAGAFVDPPVGRGLVGCGSTRGRAPIEPKPNDVRPPDPSRPPVTDDTARIAGVEAVPDDSTLLFTVRDPDGEPTEALLTRLGDGTVVAYRNVCPHWTDVPLDRGEGALVRNGEVVCQKHGATFQLDTGYCDFGPCQGSTLGTLDVRVEDGAVLLAEEGYRFDHLGGHGADSNGTAGGRIDFTGS</sequence>
<dbReference type="CDD" id="cd03467">
    <property type="entry name" value="Rieske"/>
    <property type="match status" value="1"/>
</dbReference>
<evidence type="ECO:0000259" key="6">
    <source>
        <dbReference type="PROSITE" id="PS51296"/>
    </source>
</evidence>
<protein>
    <submittedName>
        <fullName evidence="7">Rieske 2Fe-2S domain-containing protein</fullName>
    </submittedName>
</protein>
<dbReference type="PANTHER" id="PTHR40261:SF1">
    <property type="entry name" value="RIESKE DOMAIN-CONTAINING PROTEIN"/>
    <property type="match status" value="1"/>
</dbReference>
<evidence type="ECO:0000256" key="5">
    <source>
        <dbReference type="SAM" id="MobiDB-lite"/>
    </source>
</evidence>
<dbReference type="GO" id="GO:0051537">
    <property type="term" value="F:2 iron, 2 sulfur cluster binding"/>
    <property type="evidence" value="ECO:0007669"/>
    <property type="project" value="UniProtKB-KW"/>
</dbReference>
<dbReference type="SUPFAM" id="SSF50022">
    <property type="entry name" value="ISP domain"/>
    <property type="match status" value="1"/>
</dbReference>
<keyword evidence="4" id="KW-0411">Iron-sulfur</keyword>
<evidence type="ECO:0000313" key="8">
    <source>
        <dbReference type="Proteomes" id="UP000509626"/>
    </source>
</evidence>
<evidence type="ECO:0000313" key="7">
    <source>
        <dbReference type="EMBL" id="QLG60713.1"/>
    </source>
</evidence>
<dbReference type="Proteomes" id="UP000509626">
    <property type="component" value="Chromosome"/>
</dbReference>
<keyword evidence="2" id="KW-0479">Metal-binding</keyword>
<keyword evidence="8" id="KW-1185">Reference proteome</keyword>
<dbReference type="EMBL" id="CP058579">
    <property type="protein sequence ID" value="QLG60713.1"/>
    <property type="molecule type" value="Genomic_DNA"/>
</dbReference>
<organism evidence="7 8">
    <name type="scientific">Halorarum salinum</name>
    <dbReference type="NCBI Taxonomy" id="2743089"/>
    <lineage>
        <taxon>Archaea</taxon>
        <taxon>Methanobacteriati</taxon>
        <taxon>Methanobacteriota</taxon>
        <taxon>Stenosarchaea group</taxon>
        <taxon>Halobacteria</taxon>
        <taxon>Halobacteriales</taxon>
        <taxon>Haloferacaceae</taxon>
        <taxon>Halorarum</taxon>
    </lineage>
</organism>
<dbReference type="PROSITE" id="PS51296">
    <property type="entry name" value="RIESKE"/>
    <property type="match status" value="1"/>
</dbReference>
<name>A0A7D5L8K1_9EURY</name>
<keyword evidence="3" id="KW-0408">Iron</keyword>
<gene>
    <name evidence="7" type="ORF">HUG12_02720</name>
</gene>
<dbReference type="PANTHER" id="PTHR40261">
    <property type="match status" value="1"/>
</dbReference>
<dbReference type="Pfam" id="PF00355">
    <property type="entry name" value="Rieske"/>
    <property type="match status" value="1"/>
</dbReference>
<dbReference type="AlphaFoldDB" id="A0A7D5L8K1"/>
<feature type="domain" description="Rieske" evidence="6">
    <location>
        <begin position="50"/>
        <end position="157"/>
    </location>
</feature>
<evidence type="ECO:0000256" key="1">
    <source>
        <dbReference type="ARBA" id="ARBA00022714"/>
    </source>
</evidence>
<dbReference type="OrthoDB" id="250454at2157"/>
<proteinExistence type="predicted"/>
<accession>A0A7D5L8K1</accession>
<feature type="compositionally biased region" description="Basic and acidic residues" evidence="5">
    <location>
        <begin position="27"/>
        <end position="40"/>
    </location>
</feature>
<dbReference type="Gene3D" id="2.102.10.10">
    <property type="entry name" value="Rieske [2Fe-2S] iron-sulphur domain"/>
    <property type="match status" value="1"/>
</dbReference>
<evidence type="ECO:0000256" key="4">
    <source>
        <dbReference type="ARBA" id="ARBA00023014"/>
    </source>
</evidence>
<dbReference type="InterPro" id="IPR017941">
    <property type="entry name" value="Rieske_2Fe-2S"/>
</dbReference>
<evidence type="ECO:0000256" key="3">
    <source>
        <dbReference type="ARBA" id="ARBA00023004"/>
    </source>
</evidence>
<reference evidence="7 8" key="1">
    <citation type="submission" date="2020-06" db="EMBL/GenBank/DDBJ databases">
        <title>NJ-3-1, isolated from saline soil.</title>
        <authorList>
            <person name="Cui H.L."/>
            <person name="Shi X."/>
        </authorList>
    </citation>
    <scope>NUCLEOTIDE SEQUENCE [LARGE SCALE GENOMIC DNA]</scope>
    <source>
        <strain evidence="7 8">NJ-3-1</strain>
    </source>
</reference>